<dbReference type="Gene3D" id="2.70.130.10">
    <property type="entry name" value="Mannose-6-phosphate receptor binding domain"/>
    <property type="match status" value="1"/>
</dbReference>
<keyword evidence="5 7" id="KW-1133">Transmembrane helix</keyword>
<dbReference type="STRING" id="1295533.A0A1E3HAN9"/>
<proteinExistence type="predicted"/>
<reference evidence="9 10" key="1">
    <citation type="submission" date="2016-06" db="EMBL/GenBank/DDBJ databases">
        <title>Evolution of pathogenesis and genome organization in the Tremellales.</title>
        <authorList>
            <person name="Cuomo C."/>
            <person name="Litvintseva A."/>
            <person name="Heitman J."/>
            <person name="Chen Y."/>
            <person name="Sun S."/>
            <person name="Springer D."/>
            <person name="Dromer F."/>
            <person name="Young S."/>
            <person name="Zeng Q."/>
            <person name="Chapman S."/>
            <person name="Gujja S."/>
            <person name="Saif S."/>
            <person name="Birren B."/>
        </authorList>
    </citation>
    <scope>NUCLEOTIDE SEQUENCE [LARGE SCALE GENOMIC DNA]</scope>
    <source>
        <strain evidence="9 10">CBS 6039</strain>
    </source>
</reference>
<dbReference type="Proteomes" id="UP000094065">
    <property type="component" value="Unassembled WGS sequence"/>
</dbReference>
<keyword evidence="2 7" id="KW-0812">Transmembrane</keyword>
<keyword evidence="4" id="KW-0813">Transport</keyword>
<dbReference type="RefSeq" id="XP_018989320.1">
    <property type="nucleotide sequence ID" value="XM_019142749.1"/>
</dbReference>
<evidence type="ECO:0000256" key="6">
    <source>
        <dbReference type="ARBA" id="ARBA00023136"/>
    </source>
</evidence>
<keyword evidence="4" id="KW-0653">Protein transport</keyword>
<keyword evidence="10" id="KW-1185">Reference proteome</keyword>
<dbReference type="PANTHER" id="PTHR15071:SF13">
    <property type="entry name" value="AUTOPHAGY-RELATED PROTEIN 27"/>
    <property type="match status" value="1"/>
</dbReference>
<dbReference type="OrthoDB" id="29460at2759"/>
<dbReference type="InterPro" id="IPR009011">
    <property type="entry name" value="Man6P_isomerase_rcpt-bd_dom_sf"/>
</dbReference>
<organism evidence="9 10">
    <name type="scientific">Cryptococcus amylolentus CBS 6039</name>
    <dbReference type="NCBI Taxonomy" id="1295533"/>
    <lineage>
        <taxon>Eukaryota</taxon>
        <taxon>Fungi</taxon>
        <taxon>Dikarya</taxon>
        <taxon>Basidiomycota</taxon>
        <taxon>Agaricomycotina</taxon>
        <taxon>Tremellomycetes</taxon>
        <taxon>Tremellales</taxon>
        <taxon>Cryptococcaceae</taxon>
        <taxon>Cryptococcus</taxon>
    </lineage>
</organism>
<evidence type="ECO:0000256" key="1">
    <source>
        <dbReference type="ARBA" id="ARBA00004472"/>
    </source>
</evidence>
<comment type="caution">
    <text evidence="9">The sequence shown here is derived from an EMBL/GenBank/DDBJ whole genome shotgun (WGS) entry which is preliminary data.</text>
</comment>
<evidence type="ECO:0000256" key="2">
    <source>
        <dbReference type="ARBA" id="ARBA00022692"/>
    </source>
</evidence>
<evidence type="ECO:0000256" key="4">
    <source>
        <dbReference type="ARBA" id="ARBA00022927"/>
    </source>
</evidence>
<evidence type="ECO:0000256" key="5">
    <source>
        <dbReference type="ARBA" id="ARBA00022989"/>
    </source>
</evidence>
<dbReference type="EMBL" id="AWGJ01000013">
    <property type="protein sequence ID" value="ODN73408.1"/>
    <property type="molecule type" value="Genomic_DNA"/>
</dbReference>
<comment type="subcellular location">
    <subcellularLocation>
        <location evidence="1">Preautophagosomal structure membrane</location>
        <topology evidence="1">Single-pass type I membrane protein</topology>
    </subcellularLocation>
</comment>
<dbReference type="AlphaFoldDB" id="A0A1E3HAN9"/>
<dbReference type="GO" id="GO:0012505">
    <property type="term" value="C:endomembrane system"/>
    <property type="evidence" value="ECO:0007669"/>
    <property type="project" value="UniProtKB-ARBA"/>
</dbReference>
<gene>
    <name evidence="9" type="ORF">L202_07934</name>
</gene>
<keyword evidence="3 8" id="KW-0732">Signal</keyword>
<evidence type="ECO:0000256" key="7">
    <source>
        <dbReference type="SAM" id="Phobius"/>
    </source>
</evidence>
<name>A0A1E3HAN9_9TREE</name>
<evidence type="ECO:0000313" key="10">
    <source>
        <dbReference type="Proteomes" id="UP000094065"/>
    </source>
</evidence>
<evidence type="ECO:0000256" key="8">
    <source>
        <dbReference type="SAM" id="SignalP"/>
    </source>
</evidence>
<dbReference type="GO" id="GO:0034045">
    <property type="term" value="C:phagophore assembly site membrane"/>
    <property type="evidence" value="ECO:0007669"/>
    <property type="project" value="UniProtKB-SubCell"/>
</dbReference>
<dbReference type="Pfam" id="PF09451">
    <property type="entry name" value="ATG27"/>
    <property type="match status" value="1"/>
</dbReference>
<feature type="signal peptide" evidence="8">
    <location>
        <begin position="1"/>
        <end position="16"/>
    </location>
</feature>
<protein>
    <submittedName>
        <fullName evidence="9">Uncharacterized protein</fullName>
    </submittedName>
</protein>
<dbReference type="GeneID" id="30159243"/>
<keyword evidence="6 7" id="KW-0472">Membrane</keyword>
<dbReference type="GO" id="GO:0015031">
    <property type="term" value="P:protein transport"/>
    <property type="evidence" value="ECO:0007669"/>
    <property type="project" value="UniProtKB-KW"/>
</dbReference>
<feature type="chain" id="PRO_5009129036" evidence="8">
    <location>
        <begin position="17"/>
        <end position="276"/>
    </location>
</feature>
<evidence type="ECO:0000313" key="9">
    <source>
        <dbReference type="EMBL" id="ODN73408.1"/>
    </source>
</evidence>
<accession>A0A1E3HAN9</accession>
<feature type="transmembrane region" description="Helical" evidence="7">
    <location>
        <begin position="198"/>
        <end position="223"/>
    </location>
</feature>
<sequence length="276" mass="29740">MRPLLPLIASLSLAAAFDCALSPGSIPFDLHPLAGIRTASKQSDTPPTTSEARVSLDLCNPEGLQREEGLSDEDQCPPKTKVCVKLLNHKPSSSDPDRVTAVIPFWSEDMPAEDVTTTPLGKRGDQGLKIDVNGPEYAGVRQYLNLTLICDTSSSDPNPTLISYTSGNLNLEWATPDACPKTADSPSASEPREGGGGFLSFLATLFWFVLFGLVLYFAIGIFYNHQQYSARGWDLVPHRDFWREVPTLFSDLFSHVASGLRGSSSGGGRGGYSSLG</sequence>
<dbReference type="InterPro" id="IPR018939">
    <property type="entry name" value="Autophagy-rel_prot_27"/>
</dbReference>
<evidence type="ECO:0000256" key="3">
    <source>
        <dbReference type="ARBA" id="ARBA00022729"/>
    </source>
</evidence>
<dbReference type="PANTHER" id="PTHR15071">
    <property type="entry name" value="MANNOSE-6-PHOSPHATE RECEPTOR FAMILY MEMBER"/>
    <property type="match status" value="1"/>
</dbReference>